<dbReference type="OrthoDB" id="2361671at2"/>
<dbReference type="SUPFAM" id="SSF158379">
    <property type="entry name" value="YqgQ-like"/>
    <property type="match status" value="1"/>
</dbReference>
<dbReference type="STRING" id="1423738.FC84_GL000971"/>
<evidence type="ECO:0000313" key="1">
    <source>
        <dbReference type="EMBL" id="KRM79667.1"/>
    </source>
</evidence>
<dbReference type="Pfam" id="PF06014">
    <property type="entry name" value="YqgQ-like"/>
    <property type="match status" value="1"/>
</dbReference>
<gene>
    <name evidence="1" type="ORF">FC84_GL000971</name>
</gene>
<accession>A0A0R2BVV0</accession>
<dbReference type="EMBL" id="AYYK01000002">
    <property type="protein sequence ID" value="KRM79667.1"/>
    <property type="molecule type" value="Genomic_DNA"/>
</dbReference>
<dbReference type="InterPro" id="IPR009256">
    <property type="entry name" value="YqgQ-like"/>
</dbReference>
<dbReference type="AlphaFoldDB" id="A0A0R2BVV0"/>
<evidence type="ECO:0000313" key="2">
    <source>
        <dbReference type="Proteomes" id="UP000051813"/>
    </source>
</evidence>
<reference evidence="1 2" key="1">
    <citation type="journal article" date="2015" name="Genome Announc.">
        <title>Expanding the biotechnology potential of lactobacilli through comparative genomics of 213 strains and associated genera.</title>
        <authorList>
            <person name="Sun Z."/>
            <person name="Harris H.M."/>
            <person name="McCann A."/>
            <person name="Guo C."/>
            <person name="Argimon S."/>
            <person name="Zhang W."/>
            <person name="Yang X."/>
            <person name="Jeffery I.B."/>
            <person name="Cooney J.C."/>
            <person name="Kagawa T.F."/>
            <person name="Liu W."/>
            <person name="Song Y."/>
            <person name="Salvetti E."/>
            <person name="Wrobel A."/>
            <person name="Rasinkangas P."/>
            <person name="Parkhill J."/>
            <person name="Rea M.C."/>
            <person name="O'Sullivan O."/>
            <person name="Ritari J."/>
            <person name="Douillard F.P."/>
            <person name="Paul Ross R."/>
            <person name="Yang R."/>
            <person name="Briner A.E."/>
            <person name="Felis G.E."/>
            <person name="de Vos W.M."/>
            <person name="Barrangou R."/>
            <person name="Klaenhammer T.R."/>
            <person name="Caufield P.W."/>
            <person name="Cui Y."/>
            <person name="Zhang H."/>
            <person name="O'Toole P.W."/>
        </authorList>
    </citation>
    <scope>NUCLEOTIDE SEQUENCE [LARGE SCALE GENOMIC DNA]</scope>
    <source>
        <strain evidence="1 2">DSM 20335</strain>
    </source>
</reference>
<dbReference type="Gene3D" id="1.10.287.760">
    <property type="entry name" value="YqgQ-like"/>
    <property type="match status" value="1"/>
</dbReference>
<dbReference type="PATRIC" id="fig|1423738.3.peg.981"/>
<sequence length="80" mass="9703">MLNNEPKFRHYYDVQQLLKRFGSYVYMGNRLWDIEMTGVELKKIHDAGLIDDLTYTHAKLVLRHEHELEQKRSQNLKEEQ</sequence>
<comment type="caution">
    <text evidence="1">The sequence shown here is derived from an EMBL/GenBank/DDBJ whole genome shotgun (WGS) entry which is preliminary data.</text>
</comment>
<dbReference type="InterPro" id="IPR023164">
    <property type="entry name" value="YqgQ-like_sf"/>
</dbReference>
<dbReference type="RefSeq" id="WP_057754354.1">
    <property type="nucleotide sequence ID" value="NZ_AYYK01000002.1"/>
</dbReference>
<evidence type="ECO:0008006" key="3">
    <source>
        <dbReference type="Google" id="ProtNLM"/>
    </source>
</evidence>
<keyword evidence="2" id="KW-1185">Reference proteome</keyword>
<name>A0A0R2BVV0_9LACO</name>
<protein>
    <recommendedName>
        <fullName evidence="3">Cytosolic protein</fullName>
    </recommendedName>
</protein>
<proteinExistence type="predicted"/>
<organism evidence="1 2">
    <name type="scientific">Lapidilactobacillus dextrinicus DSM 20335</name>
    <dbReference type="NCBI Taxonomy" id="1423738"/>
    <lineage>
        <taxon>Bacteria</taxon>
        <taxon>Bacillati</taxon>
        <taxon>Bacillota</taxon>
        <taxon>Bacilli</taxon>
        <taxon>Lactobacillales</taxon>
        <taxon>Lactobacillaceae</taxon>
        <taxon>Lapidilactobacillus</taxon>
    </lineage>
</organism>
<dbReference type="Proteomes" id="UP000051813">
    <property type="component" value="Unassembled WGS sequence"/>
</dbReference>